<proteinExistence type="predicted"/>
<evidence type="ECO:0000313" key="2">
    <source>
        <dbReference type="EMBL" id="EIM26501.1"/>
    </source>
</evidence>
<dbReference type="GO" id="GO:0004016">
    <property type="term" value="F:adenylate cyclase activity"/>
    <property type="evidence" value="ECO:0007669"/>
    <property type="project" value="UniProtKB-ARBA"/>
</dbReference>
<keyword evidence="3" id="KW-1185">Reference proteome</keyword>
<dbReference type="AlphaFoldDB" id="I4YRA9"/>
<dbReference type="OrthoDB" id="4565346at2"/>
<dbReference type="HOGENOM" id="CLU_039833_0_0_5"/>
<dbReference type="Gene3D" id="3.30.70.1230">
    <property type="entry name" value="Nucleotide cyclase"/>
    <property type="match status" value="1"/>
</dbReference>
<dbReference type="Proteomes" id="UP000003947">
    <property type="component" value="Unassembled WGS sequence"/>
</dbReference>
<protein>
    <submittedName>
        <fullName evidence="2">Family 3 adenylate cyclase</fullName>
    </submittedName>
</protein>
<dbReference type="InterPro" id="IPR050697">
    <property type="entry name" value="Adenylyl/Guanylyl_Cyclase_3/4"/>
</dbReference>
<dbReference type="PANTHER" id="PTHR43081">
    <property type="entry name" value="ADENYLATE CYCLASE, TERMINAL-DIFFERENTIATION SPECIFIC-RELATED"/>
    <property type="match status" value="1"/>
</dbReference>
<organism evidence="2 3">
    <name type="scientific">Microvirga lotononidis</name>
    <dbReference type="NCBI Taxonomy" id="864069"/>
    <lineage>
        <taxon>Bacteria</taxon>
        <taxon>Pseudomonadati</taxon>
        <taxon>Pseudomonadota</taxon>
        <taxon>Alphaproteobacteria</taxon>
        <taxon>Hyphomicrobiales</taxon>
        <taxon>Methylobacteriaceae</taxon>
        <taxon>Microvirga</taxon>
    </lineage>
</organism>
<dbReference type="SUPFAM" id="SSF55073">
    <property type="entry name" value="Nucleotide cyclase"/>
    <property type="match status" value="1"/>
</dbReference>
<dbReference type="eggNOG" id="COG2114">
    <property type="taxonomic scope" value="Bacteria"/>
</dbReference>
<accession>I4YRA9</accession>
<dbReference type="CDD" id="cd07302">
    <property type="entry name" value="CHD"/>
    <property type="match status" value="1"/>
</dbReference>
<dbReference type="InterPro" id="IPR001054">
    <property type="entry name" value="A/G_cyclase"/>
</dbReference>
<dbReference type="PROSITE" id="PS50125">
    <property type="entry name" value="GUANYLATE_CYCLASE_2"/>
    <property type="match status" value="1"/>
</dbReference>
<dbReference type="GO" id="GO:0035556">
    <property type="term" value="P:intracellular signal transduction"/>
    <property type="evidence" value="ECO:0007669"/>
    <property type="project" value="InterPro"/>
</dbReference>
<dbReference type="STRING" id="864069.MicloDRAFT_00030500"/>
<dbReference type="PATRIC" id="fig|864069.3.peg.3309"/>
<dbReference type="EMBL" id="JH660645">
    <property type="protein sequence ID" value="EIM26501.1"/>
    <property type="molecule type" value="Genomic_DNA"/>
</dbReference>
<feature type="domain" description="Guanylate cyclase" evidence="1">
    <location>
        <begin position="220"/>
        <end position="343"/>
    </location>
</feature>
<dbReference type="Pfam" id="PF00211">
    <property type="entry name" value="Guanylate_cyc"/>
    <property type="match status" value="1"/>
</dbReference>
<dbReference type="PANTHER" id="PTHR43081:SF11">
    <property type="entry name" value="BLR2264 PROTEIN"/>
    <property type="match status" value="1"/>
</dbReference>
<evidence type="ECO:0000313" key="3">
    <source>
        <dbReference type="Proteomes" id="UP000003947"/>
    </source>
</evidence>
<dbReference type="InterPro" id="IPR029787">
    <property type="entry name" value="Nucleotide_cyclase"/>
</dbReference>
<sequence>MVPFHRTAASDAWRRQREELAAWLIGPARLSGDAVAVTSGLAQRLTAMGVPLHRLRIGMRVDNPLLTAWGIIWTPETAAEIFTIPHAVLDTSAYIGSPYQHVMETQTWFRQRLDQLEPEGHTVLQELANAGFTDYLGVPVTFGNGIIQAAMFATRHASGFAENHITLIEDLAVPLSAALEAIAMRRSTASLLATFLGEGPAAGVQAGAIRRGNIIETEAAILLTDMRGFTPLSLTASPSDLLATLGRYFEAVVDAVRAEGGDVLKFVGDGVLSIFRVSDDGCSSACAAAVRAASRVLAARAEDLPPFVAALHAGSVMYGNIGSRDRLDFTAVGPAVNMVSRLEGIAKATGETVVCSGTFASALPGTSTRTIGRFELKGLVGEHEVFAVVADQVDRPCSHGVGCCNIDARLSPTCPG</sequence>
<evidence type="ECO:0000259" key="1">
    <source>
        <dbReference type="PROSITE" id="PS50125"/>
    </source>
</evidence>
<dbReference type="SMART" id="SM00044">
    <property type="entry name" value="CYCc"/>
    <property type="match status" value="1"/>
</dbReference>
<reference evidence="2 3" key="1">
    <citation type="submission" date="2012-02" db="EMBL/GenBank/DDBJ databases">
        <title>Improved High-Quality Draft sequence of Microvirga sp. WSM3557.</title>
        <authorList>
            <consortium name="US DOE Joint Genome Institute"/>
            <person name="Lucas S."/>
            <person name="Han J."/>
            <person name="Lapidus A."/>
            <person name="Cheng J.-F."/>
            <person name="Goodwin L."/>
            <person name="Pitluck S."/>
            <person name="Peters L."/>
            <person name="Zhang X."/>
            <person name="Detter J.C."/>
            <person name="Han C."/>
            <person name="Tapia R."/>
            <person name="Land M."/>
            <person name="Hauser L."/>
            <person name="Kyrpides N."/>
            <person name="Ivanova N."/>
            <person name="Pagani I."/>
            <person name="Brau L."/>
            <person name="Yates R."/>
            <person name="O'Hara G."/>
            <person name="Rui T."/>
            <person name="Howieson J."/>
            <person name="Reeve W."/>
            <person name="Woyke T."/>
        </authorList>
    </citation>
    <scope>NUCLEOTIDE SEQUENCE [LARGE SCALE GENOMIC DNA]</scope>
    <source>
        <strain evidence="2 3">WSM3557</strain>
    </source>
</reference>
<dbReference type="GO" id="GO:0006171">
    <property type="term" value="P:cAMP biosynthetic process"/>
    <property type="evidence" value="ECO:0007669"/>
    <property type="project" value="TreeGrafter"/>
</dbReference>
<name>I4YRA9_9HYPH</name>
<gene>
    <name evidence="2" type="ORF">MicloDRAFT_00030500</name>
</gene>